<feature type="region of interest" description="Disordered" evidence="1">
    <location>
        <begin position="1"/>
        <end position="83"/>
    </location>
</feature>
<accession>Q96TX6</accession>
<reference evidence="2" key="1">
    <citation type="submission" date="2001-02" db="EMBL/GenBank/DDBJ databases">
        <authorList>
            <person name="Schulte U."/>
            <person name="Aign V."/>
            <person name="Hoheisel J."/>
            <person name="Brandt P."/>
            <person name="Fartmann B."/>
            <person name="Holland R."/>
            <person name="Nyakatura G."/>
            <person name="Mewes H.W."/>
            <person name="Mannhaupt G."/>
        </authorList>
    </citation>
    <scope>NUCLEOTIDE SEQUENCE</scope>
</reference>
<feature type="region of interest" description="Disordered" evidence="1">
    <location>
        <begin position="99"/>
        <end position="118"/>
    </location>
</feature>
<name>Q96TX6_NEUCS</name>
<feature type="compositionally biased region" description="Basic and acidic residues" evidence="1">
    <location>
        <begin position="24"/>
        <end position="36"/>
    </location>
</feature>
<dbReference type="AlphaFoldDB" id="Q96TX6"/>
<gene>
    <name evidence="2" type="primary">G65A3.085</name>
</gene>
<organism evidence="2">
    <name type="scientific">Neurospora crassa</name>
    <dbReference type="NCBI Taxonomy" id="5141"/>
    <lineage>
        <taxon>Eukaryota</taxon>
        <taxon>Fungi</taxon>
        <taxon>Dikarya</taxon>
        <taxon>Ascomycota</taxon>
        <taxon>Pezizomycotina</taxon>
        <taxon>Sordariomycetes</taxon>
        <taxon>Sordariomycetidae</taxon>
        <taxon>Sordariales</taxon>
        <taxon>Sordariaceae</taxon>
        <taxon>Neurospora</taxon>
    </lineage>
</organism>
<reference evidence="2" key="2">
    <citation type="submission" date="2001-11" db="EMBL/GenBank/DDBJ databases">
        <authorList>
            <person name="German Neurospora genome project"/>
        </authorList>
    </citation>
    <scope>NUCLEOTIDE SEQUENCE</scope>
</reference>
<dbReference type="EMBL" id="AL513411">
    <property type="protein sequence ID" value="CAD11386.1"/>
    <property type="molecule type" value="Genomic_DNA"/>
</dbReference>
<protein>
    <submittedName>
        <fullName evidence="2">Uncharacterized protein G65A3.085</fullName>
    </submittedName>
</protein>
<sequence length="148" mass="16390">MQDARCANRPVEEGEESWMGSMERTGEREVEVEKPSKGNMEPEPTIGRDDRAGQAGRQATLLQGSDKVGGGAPSRENREAAQYPVLPCTSLTWKDQRTDPHVSILGRGRHGKTRKERISATREQRYINGTYQMEVAKRYNGGSSARAG</sequence>
<evidence type="ECO:0000256" key="1">
    <source>
        <dbReference type="SAM" id="MobiDB-lite"/>
    </source>
</evidence>
<proteinExistence type="predicted"/>
<evidence type="ECO:0000313" key="2">
    <source>
        <dbReference type="EMBL" id="CAD11386.1"/>
    </source>
</evidence>